<dbReference type="Proteomes" id="UP001595833">
    <property type="component" value="Unassembled WGS sequence"/>
</dbReference>
<organism evidence="1 2">
    <name type="scientific">Saccharothrix xinjiangensis</name>
    <dbReference type="NCBI Taxonomy" id="204798"/>
    <lineage>
        <taxon>Bacteria</taxon>
        <taxon>Bacillati</taxon>
        <taxon>Actinomycetota</taxon>
        <taxon>Actinomycetes</taxon>
        <taxon>Pseudonocardiales</taxon>
        <taxon>Pseudonocardiaceae</taxon>
        <taxon>Saccharothrix</taxon>
    </lineage>
</organism>
<reference evidence="2" key="1">
    <citation type="journal article" date="2019" name="Int. J. Syst. Evol. Microbiol.">
        <title>The Global Catalogue of Microorganisms (GCM) 10K type strain sequencing project: providing services to taxonomists for standard genome sequencing and annotation.</title>
        <authorList>
            <consortium name="The Broad Institute Genomics Platform"/>
            <consortium name="The Broad Institute Genome Sequencing Center for Infectious Disease"/>
            <person name="Wu L."/>
            <person name="Ma J."/>
        </authorList>
    </citation>
    <scope>NUCLEOTIDE SEQUENCE [LARGE SCALE GENOMIC DNA]</scope>
    <source>
        <strain evidence="2">KCTC 12848</strain>
    </source>
</reference>
<sequence length="152" mass="16278">MSMIPTSTTALLWAGLDKQQHFIAPATRLQPYPDPPQGPGGHYAHSRCGEVAWEPPADIVSCIRRRWPRCPACRTRTAFLWWATGIPSLLLAHAVDAAQTPVDGRLDALCGEPLQLAFCTPAVTGTACRTCSLIVGDTAIDTCPDPITKASA</sequence>
<accession>A0ABV9XVV2</accession>
<gene>
    <name evidence="1" type="ORF">ACFPFM_07365</name>
</gene>
<evidence type="ECO:0000313" key="2">
    <source>
        <dbReference type="Proteomes" id="UP001595833"/>
    </source>
</evidence>
<keyword evidence="2" id="KW-1185">Reference proteome</keyword>
<protein>
    <submittedName>
        <fullName evidence="1">Uncharacterized protein</fullName>
    </submittedName>
</protein>
<evidence type="ECO:0000313" key="1">
    <source>
        <dbReference type="EMBL" id="MFC5053574.1"/>
    </source>
</evidence>
<name>A0ABV9XVV2_9PSEU</name>
<dbReference type="EMBL" id="JBHSJB010000007">
    <property type="protein sequence ID" value="MFC5053574.1"/>
    <property type="molecule type" value="Genomic_DNA"/>
</dbReference>
<dbReference type="RefSeq" id="WP_344036430.1">
    <property type="nucleotide sequence ID" value="NZ_BAAAKE010000005.1"/>
</dbReference>
<proteinExistence type="predicted"/>
<comment type="caution">
    <text evidence="1">The sequence shown here is derived from an EMBL/GenBank/DDBJ whole genome shotgun (WGS) entry which is preliminary data.</text>
</comment>